<dbReference type="FunFam" id="3.40.50.12160:FF:000003">
    <property type="entry name" value="CDK5 regulatory subunit-associated protein 1"/>
    <property type="match status" value="1"/>
</dbReference>
<dbReference type="InterPro" id="IPR058240">
    <property type="entry name" value="rSAM_sf"/>
</dbReference>
<evidence type="ECO:0000313" key="19">
    <source>
        <dbReference type="EMBL" id="SHN52557.1"/>
    </source>
</evidence>
<evidence type="ECO:0000259" key="17">
    <source>
        <dbReference type="PROSITE" id="PS51449"/>
    </source>
</evidence>
<evidence type="ECO:0000256" key="2">
    <source>
        <dbReference type="ARBA" id="ARBA00022485"/>
    </source>
</evidence>
<dbReference type="Proteomes" id="UP000184391">
    <property type="component" value="Unassembled WGS sequence"/>
</dbReference>
<dbReference type="SFLD" id="SFLDS00029">
    <property type="entry name" value="Radical_SAM"/>
    <property type="match status" value="1"/>
</dbReference>
<feature type="binding site" evidence="14">
    <location>
        <position position="106"/>
    </location>
    <ligand>
        <name>[4Fe-4S] cluster</name>
        <dbReference type="ChEBI" id="CHEBI:49883"/>
        <label>1</label>
    </ligand>
</feature>
<comment type="cofactor">
    <cofactor evidence="14">
        <name>[4Fe-4S] cluster</name>
        <dbReference type="ChEBI" id="CHEBI:49883"/>
    </cofactor>
    <text evidence="14">Binds 2 [4Fe-4S] clusters. One cluster is coordinated with 3 cysteines and an exchangeable S-adenosyl-L-methionine.</text>
</comment>
<organism evidence="19 20">
    <name type="scientific">Erythrobacter sanguineus</name>
    <dbReference type="NCBI Taxonomy" id="198312"/>
    <lineage>
        <taxon>Bacteria</taxon>
        <taxon>Pseudomonadati</taxon>
        <taxon>Pseudomonadota</taxon>
        <taxon>Alphaproteobacteria</taxon>
        <taxon>Sphingomonadales</taxon>
        <taxon>Erythrobacteraceae</taxon>
        <taxon>Erythrobacter/Porphyrobacter group</taxon>
        <taxon>Erythrobacter</taxon>
    </lineage>
</organism>
<dbReference type="PROSITE" id="PS51918">
    <property type="entry name" value="RADICAL_SAM"/>
    <property type="match status" value="1"/>
</dbReference>
<dbReference type="SFLD" id="SFLDF00273">
    <property type="entry name" value="(dimethylallyl)adenosine_tRNA"/>
    <property type="match status" value="1"/>
</dbReference>
<dbReference type="InterPro" id="IPR023404">
    <property type="entry name" value="rSAM_horseshoe"/>
</dbReference>
<dbReference type="Pfam" id="PF01938">
    <property type="entry name" value="TRAM"/>
    <property type="match status" value="1"/>
</dbReference>
<evidence type="ECO:0000256" key="11">
    <source>
        <dbReference type="ARBA" id="ARBA00068570"/>
    </source>
</evidence>
<dbReference type="PROSITE" id="PS51449">
    <property type="entry name" value="MTTASE_N"/>
    <property type="match status" value="1"/>
</dbReference>
<dbReference type="PANTHER" id="PTHR43020:SF2">
    <property type="entry name" value="MITOCHONDRIAL TRNA METHYLTHIOTRANSFERASE CDK5RAP1"/>
    <property type="match status" value="1"/>
</dbReference>
<dbReference type="InterPro" id="IPR006463">
    <property type="entry name" value="MiaB_methiolase"/>
</dbReference>
<dbReference type="EMBL" id="FRDF01000004">
    <property type="protein sequence ID" value="SHN52557.1"/>
    <property type="molecule type" value="Genomic_DNA"/>
</dbReference>
<evidence type="ECO:0000256" key="12">
    <source>
        <dbReference type="ARBA" id="ARBA00080698"/>
    </source>
</evidence>
<keyword evidence="20" id="KW-1185">Reference proteome</keyword>
<dbReference type="SMART" id="SM00729">
    <property type="entry name" value="Elp3"/>
    <property type="match status" value="1"/>
</dbReference>
<dbReference type="Gene3D" id="3.40.50.12160">
    <property type="entry name" value="Methylthiotransferase, N-terminal domain"/>
    <property type="match status" value="1"/>
</dbReference>
<evidence type="ECO:0000256" key="5">
    <source>
        <dbReference type="ARBA" id="ARBA00022691"/>
    </source>
</evidence>
<dbReference type="InterPro" id="IPR038135">
    <property type="entry name" value="Methylthiotransferase_N_sf"/>
</dbReference>
<dbReference type="SFLD" id="SFLDG01061">
    <property type="entry name" value="methylthiotransferase"/>
    <property type="match status" value="1"/>
</dbReference>
<dbReference type="CDD" id="cd01335">
    <property type="entry name" value="Radical_SAM"/>
    <property type="match status" value="1"/>
</dbReference>
<evidence type="ECO:0000256" key="3">
    <source>
        <dbReference type="ARBA" id="ARBA00022490"/>
    </source>
</evidence>
<keyword evidence="7 14" id="KW-0479">Metal-binding</keyword>
<keyword evidence="6 14" id="KW-0819">tRNA processing</keyword>
<evidence type="ECO:0000256" key="15">
    <source>
        <dbReference type="SAM" id="MobiDB-lite"/>
    </source>
</evidence>
<name>A0A1M7S1S4_9SPHN</name>
<dbReference type="Pfam" id="PF04055">
    <property type="entry name" value="Radical_SAM"/>
    <property type="match status" value="1"/>
</dbReference>
<accession>A0A1M7S1S4</accession>
<evidence type="ECO:0000313" key="20">
    <source>
        <dbReference type="Proteomes" id="UP000184391"/>
    </source>
</evidence>
<dbReference type="HAMAP" id="MF_01864">
    <property type="entry name" value="tRNA_metthiotr_MiaB"/>
    <property type="match status" value="1"/>
</dbReference>
<comment type="function">
    <text evidence="1 14">Catalyzes the methylthiolation of N6-(dimethylallyl)adenosine (i(6)A), leading to the formation of 2-methylthio-N6-(dimethylallyl)adenosine (ms(2)i(6)A) at position 37 in tRNAs that read codons beginning with uridine.</text>
</comment>
<feature type="region of interest" description="Disordered" evidence="15">
    <location>
        <begin position="1"/>
        <end position="22"/>
    </location>
</feature>
<dbReference type="STRING" id="198312.SAMN02745193_00814"/>
<reference evidence="20" key="1">
    <citation type="submission" date="2016-12" db="EMBL/GenBank/DDBJ databases">
        <authorList>
            <person name="Varghese N."/>
            <person name="Submissions S."/>
        </authorList>
    </citation>
    <scope>NUCLEOTIDE SEQUENCE [LARGE SCALE GENOMIC DNA]</scope>
    <source>
        <strain evidence="20">DSM 11032</strain>
    </source>
</reference>
<dbReference type="GO" id="GO:0035597">
    <property type="term" value="F:tRNA-2-methylthio-N(6)-dimethylallyladenosine(37) synthase activity"/>
    <property type="evidence" value="ECO:0007669"/>
    <property type="project" value="UniProtKB-EC"/>
</dbReference>
<dbReference type="EC" id="2.8.4.3" evidence="10 14"/>
<comment type="subcellular location">
    <subcellularLocation>
        <location evidence="14">Cytoplasm</location>
    </subcellularLocation>
</comment>
<evidence type="ECO:0000256" key="8">
    <source>
        <dbReference type="ARBA" id="ARBA00023004"/>
    </source>
</evidence>
<comment type="catalytic activity">
    <reaction evidence="14">
        <text>N(6)-dimethylallyladenosine(37) in tRNA + (sulfur carrier)-SH + AH2 + 2 S-adenosyl-L-methionine = 2-methylsulfanyl-N(6)-dimethylallyladenosine(37) in tRNA + (sulfur carrier)-H + 5'-deoxyadenosine + L-methionine + A + S-adenosyl-L-homocysteine + 2 H(+)</text>
        <dbReference type="Rhea" id="RHEA:37067"/>
        <dbReference type="Rhea" id="RHEA-COMP:10375"/>
        <dbReference type="Rhea" id="RHEA-COMP:10376"/>
        <dbReference type="Rhea" id="RHEA-COMP:14737"/>
        <dbReference type="Rhea" id="RHEA-COMP:14739"/>
        <dbReference type="ChEBI" id="CHEBI:13193"/>
        <dbReference type="ChEBI" id="CHEBI:15378"/>
        <dbReference type="ChEBI" id="CHEBI:17319"/>
        <dbReference type="ChEBI" id="CHEBI:17499"/>
        <dbReference type="ChEBI" id="CHEBI:29917"/>
        <dbReference type="ChEBI" id="CHEBI:57844"/>
        <dbReference type="ChEBI" id="CHEBI:57856"/>
        <dbReference type="ChEBI" id="CHEBI:59789"/>
        <dbReference type="ChEBI" id="CHEBI:64428"/>
        <dbReference type="ChEBI" id="CHEBI:74415"/>
        <dbReference type="ChEBI" id="CHEBI:74417"/>
        <dbReference type="EC" id="2.8.4.3"/>
    </reaction>
</comment>
<feature type="domain" description="MTTase N-terminal" evidence="17">
    <location>
        <begin position="22"/>
        <end position="143"/>
    </location>
</feature>
<feature type="domain" description="Radical SAM core" evidence="18">
    <location>
        <begin position="165"/>
        <end position="397"/>
    </location>
</feature>
<comment type="subunit">
    <text evidence="14">Monomer.</text>
</comment>
<evidence type="ECO:0000256" key="13">
    <source>
        <dbReference type="ARBA" id="ARBA00081141"/>
    </source>
</evidence>
<dbReference type="SUPFAM" id="SSF102114">
    <property type="entry name" value="Radical SAM enzymes"/>
    <property type="match status" value="1"/>
</dbReference>
<evidence type="ECO:0000259" key="16">
    <source>
        <dbReference type="PROSITE" id="PS50926"/>
    </source>
</evidence>
<evidence type="ECO:0000256" key="4">
    <source>
        <dbReference type="ARBA" id="ARBA00022679"/>
    </source>
</evidence>
<evidence type="ECO:0000256" key="10">
    <source>
        <dbReference type="ARBA" id="ARBA00033765"/>
    </source>
</evidence>
<feature type="binding site" evidence="14">
    <location>
        <position position="179"/>
    </location>
    <ligand>
        <name>[4Fe-4S] cluster</name>
        <dbReference type="ChEBI" id="CHEBI:49883"/>
        <label>2</label>
        <note>4Fe-4S-S-AdoMet</note>
    </ligand>
</feature>
<dbReference type="Gene3D" id="3.80.30.20">
    <property type="entry name" value="tm_1862 like domain"/>
    <property type="match status" value="1"/>
</dbReference>
<keyword evidence="9 14" id="KW-0411">Iron-sulfur</keyword>
<gene>
    <name evidence="14" type="primary">miaB</name>
    <name evidence="19" type="ORF">SAMN02745193_00814</name>
</gene>
<dbReference type="InterPro" id="IPR007197">
    <property type="entry name" value="rSAM"/>
</dbReference>
<keyword evidence="4 14" id="KW-0808">Transferase</keyword>
<dbReference type="GO" id="GO:0051539">
    <property type="term" value="F:4 iron, 4 sulfur cluster binding"/>
    <property type="evidence" value="ECO:0007669"/>
    <property type="project" value="UniProtKB-UniRule"/>
</dbReference>
<feature type="binding site" evidence="14">
    <location>
        <position position="186"/>
    </location>
    <ligand>
        <name>[4Fe-4S] cluster</name>
        <dbReference type="ChEBI" id="CHEBI:49883"/>
        <label>2</label>
        <note>4Fe-4S-S-AdoMet</note>
    </ligand>
</feature>
<dbReference type="AlphaFoldDB" id="A0A1M7S1S4"/>
<dbReference type="NCBIfam" id="TIGR00089">
    <property type="entry name" value="MiaB/RimO family radical SAM methylthiotransferase"/>
    <property type="match status" value="1"/>
</dbReference>
<evidence type="ECO:0000256" key="9">
    <source>
        <dbReference type="ARBA" id="ARBA00023014"/>
    </source>
</evidence>
<evidence type="ECO:0000259" key="18">
    <source>
        <dbReference type="PROSITE" id="PS51918"/>
    </source>
</evidence>
<dbReference type="PANTHER" id="PTHR43020">
    <property type="entry name" value="CDK5 REGULATORY SUBUNIT-ASSOCIATED PROTEIN 1"/>
    <property type="match status" value="1"/>
</dbReference>
<feature type="binding site" evidence="14">
    <location>
        <position position="183"/>
    </location>
    <ligand>
        <name>[4Fe-4S] cluster</name>
        <dbReference type="ChEBI" id="CHEBI:49883"/>
        <label>2</label>
        <note>4Fe-4S-S-AdoMet</note>
    </ligand>
</feature>
<keyword evidence="5 14" id="KW-0949">S-adenosyl-L-methionine</keyword>
<feature type="binding site" evidence="14">
    <location>
        <position position="31"/>
    </location>
    <ligand>
        <name>[4Fe-4S] cluster</name>
        <dbReference type="ChEBI" id="CHEBI:49883"/>
        <label>1</label>
    </ligand>
</feature>
<sequence>MLASEAHAAKGAGLMKPQSPPKTYRVKSFGCQMNVYDGERMAELLGERGIQPAPEGEEADLVILNTCHIREKAAEKVYSDIGRLVKAGNKAEAQGGRAPMIAVAGCVAQAEGEEIMARAPAVSIVVGPQAYHRLPEMLDKAAQGERATDTDMPAIAKFDGLPARRKRGPSAFLTVQEGCDKFCTYCVVPYTRGAEISRPFSHLVTEARKLVETGAKEITLLGQNVNAWSGEDEKGRAAGLAGLIHALAAIDGLERIRYTTSHPNDMDEALIAAHGEVSKLMPYLHLPVQSGSDRVLKAMNRQHTAESYLRLLEQFRAVRPDIALSGDFIVGFPSETEAEFEDTLRIVDEVRYAHAFSFKYSPRPGTPAATMDGQIAPEIMDERLQRLQSRIAQHQLAFNQASVGKTCKVLVERTGRNPGQWLGKSPWLQSVWFDGDYAIGDLVEVQIAEAGPNSLMGLVRENAAA</sequence>
<keyword evidence="8 14" id="KW-0408">Iron</keyword>
<dbReference type="NCBIfam" id="TIGR01574">
    <property type="entry name" value="miaB-methiolase"/>
    <property type="match status" value="1"/>
</dbReference>
<comment type="similarity">
    <text evidence="14">Belongs to the methylthiotransferase family. MiaB subfamily.</text>
</comment>
<feature type="binding site" evidence="14">
    <location>
        <position position="67"/>
    </location>
    <ligand>
        <name>[4Fe-4S] cluster</name>
        <dbReference type="ChEBI" id="CHEBI:49883"/>
        <label>1</label>
    </ligand>
</feature>
<dbReference type="InterPro" id="IPR020612">
    <property type="entry name" value="Methylthiotransferase_CS"/>
</dbReference>
<dbReference type="PROSITE" id="PS50926">
    <property type="entry name" value="TRAM"/>
    <property type="match status" value="1"/>
</dbReference>
<dbReference type="Pfam" id="PF00919">
    <property type="entry name" value="UPF0004"/>
    <property type="match status" value="1"/>
</dbReference>
<dbReference type="GO" id="GO:0005829">
    <property type="term" value="C:cytosol"/>
    <property type="evidence" value="ECO:0007669"/>
    <property type="project" value="TreeGrafter"/>
</dbReference>
<dbReference type="InterPro" id="IPR006638">
    <property type="entry name" value="Elp3/MiaA/NifB-like_rSAM"/>
</dbReference>
<dbReference type="GO" id="GO:0046872">
    <property type="term" value="F:metal ion binding"/>
    <property type="evidence" value="ECO:0007669"/>
    <property type="project" value="UniProtKB-KW"/>
</dbReference>
<evidence type="ECO:0000256" key="1">
    <source>
        <dbReference type="ARBA" id="ARBA00003234"/>
    </source>
</evidence>
<dbReference type="InterPro" id="IPR002792">
    <property type="entry name" value="TRAM_dom"/>
</dbReference>
<evidence type="ECO:0000256" key="6">
    <source>
        <dbReference type="ARBA" id="ARBA00022694"/>
    </source>
</evidence>
<dbReference type="PROSITE" id="PS01278">
    <property type="entry name" value="MTTASE_RADICAL"/>
    <property type="match status" value="1"/>
</dbReference>
<dbReference type="FunFam" id="3.80.30.20:FF:000001">
    <property type="entry name" value="tRNA-2-methylthio-N(6)-dimethylallyladenosine synthase 2"/>
    <property type="match status" value="1"/>
</dbReference>
<evidence type="ECO:0000256" key="14">
    <source>
        <dbReference type="HAMAP-Rule" id="MF_01864"/>
    </source>
</evidence>
<dbReference type="InterPro" id="IPR013848">
    <property type="entry name" value="Methylthiotransferase_N"/>
</dbReference>
<protein>
    <recommendedName>
        <fullName evidence="11 14">tRNA-2-methylthio-N(6)-dimethylallyladenosine synthase</fullName>
        <ecNumber evidence="10 14">2.8.4.3</ecNumber>
    </recommendedName>
    <alternativeName>
        <fullName evidence="13 14">(Dimethylallyl)adenosine tRNA methylthiotransferase MiaB</fullName>
    </alternativeName>
    <alternativeName>
        <fullName evidence="12 14">tRNA-i(6)A37 methylthiotransferase</fullName>
    </alternativeName>
</protein>
<keyword evidence="2 14" id="KW-0004">4Fe-4S</keyword>
<proteinExistence type="inferred from homology"/>
<dbReference type="SFLD" id="SFLDG01082">
    <property type="entry name" value="B12-binding_domain_containing"/>
    <property type="match status" value="1"/>
</dbReference>
<evidence type="ECO:0000256" key="7">
    <source>
        <dbReference type="ARBA" id="ARBA00022723"/>
    </source>
</evidence>
<dbReference type="InterPro" id="IPR005839">
    <property type="entry name" value="Methylthiotransferase"/>
</dbReference>
<feature type="domain" description="TRAM" evidence="16">
    <location>
        <begin position="400"/>
        <end position="461"/>
    </location>
</feature>
<keyword evidence="3 14" id="KW-0963">Cytoplasm</keyword>